<proteinExistence type="predicted"/>
<feature type="chain" id="PRO_5008904827" evidence="1">
    <location>
        <begin position="28"/>
        <end position="331"/>
    </location>
</feature>
<keyword evidence="1" id="KW-0732">Signal</keyword>
<feature type="signal peptide" evidence="1">
    <location>
        <begin position="1"/>
        <end position="27"/>
    </location>
</feature>
<dbReference type="AlphaFoldDB" id="A0A1D2N0V8"/>
<dbReference type="EMBL" id="LJIJ01000311">
    <property type="protein sequence ID" value="ODM98926.1"/>
    <property type="molecule type" value="Genomic_DNA"/>
</dbReference>
<evidence type="ECO:0000313" key="2">
    <source>
        <dbReference type="EMBL" id="ODM98926.1"/>
    </source>
</evidence>
<gene>
    <name evidence="2" type="ORF">Ocin01_07749</name>
</gene>
<sequence length="331" mass="38375">MQPAARQYLRRCLTLLLWTIFFPSTSGWFYTAEDKAGDAEIKAEIMKNRQFPECNCLQKLRTNYFSDNMCGKVALCYWEIWNYKKVKAKAKNDNTYEGGDEEKCDKFLAQGYACLLGYPQPPKSKTICDDAIVSCNKALAKLLYDDCEELRKSRQLSKPQDIQTELVVDDMNLDLNQDENTIFQPTPKPEQTDRNNYYILSCPIVYRFPYFTIDLLFKHWDPTIEYDETTGLKEVAHMLPKFLREGINNERIQNFDALSLDPNLINWCNIPRNYICITDERDSDGKTLCNCNLCDSQTECNMHRTDGDCDFNLMAQNDELTAKGVKCPNDV</sequence>
<accession>A0A1D2N0V8</accession>
<reference evidence="2 3" key="1">
    <citation type="journal article" date="2016" name="Genome Biol. Evol.">
        <title>Gene Family Evolution Reflects Adaptation to Soil Environmental Stressors in the Genome of the Collembolan Orchesella cincta.</title>
        <authorList>
            <person name="Faddeeva-Vakhrusheva A."/>
            <person name="Derks M.F."/>
            <person name="Anvar S.Y."/>
            <person name="Agamennone V."/>
            <person name="Suring W."/>
            <person name="Smit S."/>
            <person name="van Straalen N.M."/>
            <person name="Roelofs D."/>
        </authorList>
    </citation>
    <scope>NUCLEOTIDE SEQUENCE [LARGE SCALE GENOMIC DNA]</scope>
    <source>
        <tissue evidence="2">Mixed pool</tissue>
    </source>
</reference>
<keyword evidence="3" id="KW-1185">Reference proteome</keyword>
<dbReference type="Proteomes" id="UP000094527">
    <property type="component" value="Unassembled WGS sequence"/>
</dbReference>
<organism evidence="2 3">
    <name type="scientific">Orchesella cincta</name>
    <name type="common">Springtail</name>
    <name type="synonym">Podura cincta</name>
    <dbReference type="NCBI Taxonomy" id="48709"/>
    <lineage>
        <taxon>Eukaryota</taxon>
        <taxon>Metazoa</taxon>
        <taxon>Ecdysozoa</taxon>
        <taxon>Arthropoda</taxon>
        <taxon>Hexapoda</taxon>
        <taxon>Collembola</taxon>
        <taxon>Entomobryomorpha</taxon>
        <taxon>Entomobryoidea</taxon>
        <taxon>Orchesellidae</taxon>
        <taxon>Orchesellinae</taxon>
        <taxon>Orchesella</taxon>
    </lineage>
</organism>
<evidence type="ECO:0000256" key="1">
    <source>
        <dbReference type="SAM" id="SignalP"/>
    </source>
</evidence>
<protein>
    <submittedName>
        <fullName evidence="2">Uncharacterized protein</fullName>
    </submittedName>
</protein>
<comment type="caution">
    <text evidence="2">The sequence shown here is derived from an EMBL/GenBank/DDBJ whole genome shotgun (WGS) entry which is preliminary data.</text>
</comment>
<evidence type="ECO:0000313" key="3">
    <source>
        <dbReference type="Proteomes" id="UP000094527"/>
    </source>
</evidence>
<name>A0A1D2N0V8_ORCCI</name>